<name>J3L8K1_ORYBR</name>
<dbReference type="Proteomes" id="UP000006038">
    <property type="component" value="Unassembled WGS sequence"/>
</dbReference>
<evidence type="ECO:0000256" key="1">
    <source>
        <dbReference type="SAM" id="Phobius"/>
    </source>
</evidence>
<evidence type="ECO:0000313" key="2">
    <source>
        <dbReference type="EnsemblPlants" id="OB0237G10020.1"/>
    </source>
</evidence>
<dbReference type="EnsemblPlants" id="OB0237G10020.1">
    <property type="protein sequence ID" value="OB0237G10020.1"/>
    <property type="gene ID" value="OB0237G10020"/>
</dbReference>
<keyword evidence="1" id="KW-0812">Transmembrane</keyword>
<reference evidence="2" key="1">
    <citation type="submission" date="2015-06" db="UniProtKB">
        <authorList>
            <consortium name="EnsemblPlants"/>
        </authorList>
    </citation>
    <scope>IDENTIFICATION</scope>
</reference>
<proteinExistence type="predicted"/>
<evidence type="ECO:0000313" key="3">
    <source>
        <dbReference type="Proteomes" id="UP000006038"/>
    </source>
</evidence>
<dbReference type="AlphaFoldDB" id="J3L8K1"/>
<organism evidence="2">
    <name type="scientific">Oryza brachyantha</name>
    <name type="common">malo sina</name>
    <dbReference type="NCBI Taxonomy" id="4533"/>
    <lineage>
        <taxon>Eukaryota</taxon>
        <taxon>Viridiplantae</taxon>
        <taxon>Streptophyta</taxon>
        <taxon>Embryophyta</taxon>
        <taxon>Tracheophyta</taxon>
        <taxon>Spermatophyta</taxon>
        <taxon>Magnoliopsida</taxon>
        <taxon>Liliopsida</taxon>
        <taxon>Poales</taxon>
        <taxon>Poaceae</taxon>
        <taxon>BOP clade</taxon>
        <taxon>Oryzoideae</taxon>
        <taxon>Oryzeae</taxon>
        <taxon>Oryzinae</taxon>
        <taxon>Oryza</taxon>
    </lineage>
</organism>
<sequence length="61" mass="6605">MPTPTSFVSVVGYPLCGSNVSTKMAESIQFLQRIQGHAYLPILCLIVHACILVIVDDGSNR</sequence>
<dbReference type="Gramene" id="OB0237G10020.1">
    <property type="protein sequence ID" value="OB0237G10020.1"/>
    <property type="gene ID" value="OB0237G10020"/>
</dbReference>
<accession>J3L8K1</accession>
<feature type="transmembrane region" description="Helical" evidence="1">
    <location>
        <begin position="38"/>
        <end position="55"/>
    </location>
</feature>
<keyword evidence="3" id="KW-1185">Reference proteome</keyword>
<dbReference type="HOGENOM" id="CLU_2926351_0_0_1"/>
<keyword evidence="1" id="KW-1133">Transmembrane helix</keyword>
<keyword evidence="1" id="KW-0472">Membrane</keyword>
<protein>
    <submittedName>
        <fullName evidence="2">Uncharacterized protein</fullName>
    </submittedName>
</protein>